<keyword evidence="3" id="KW-0378">Hydrolase</keyword>
<feature type="domain" description="Metallo-beta-lactamase" evidence="5">
    <location>
        <begin position="22"/>
        <end position="214"/>
    </location>
</feature>
<evidence type="ECO:0000256" key="4">
    <source>
        <dbReference type="ARBA" id="ARBA00022833"/>
    </source>
</evidence>
<dbReference type="SMART" id="SM00849">
    <property type="entry name" value="Lactamase_B"/>
    <property type="match status" value="1"/>
</dbReference>
<protein>
    <recommendedName>
        <fullName evidence="5">Metallo-beta-lactamase domain-containing protein</fullName>
    </recommendedName>
</protein>
<dbReference type="Proteomes" id="UP000188184">
    <property type="component" value="Plasmid unnamed2"/>
</dbReference>
<evidence type="ECO:0000256" key="1">
    <source>
        <dbReference type="ARBA" id="ARBA00001947"/>
    </source>
</evidence>
<dbReference type="AlphaFoldDB" id="A0A1Q2L5G7"/>
<dbReference type="SUPFAM" id="SSF56281">
    <property type="entry name" value="Metallo-hydrolase/oxidoreductase"/>
    <property type="match status" value="1"/>
</dbReference>
<keyword evidence="6" id="KW-0614">Plasmid</keyword>
<dbReference type="KEGG" id="pmar:B0X71_20795"/>
<evidence type="ECO:0000313" key="6">
    <source>
        <dbReference type="EMBL" id="AQQ55614.1"/>
    </source>
</evidence>
<dbReference type="PANTHER" id="PTHR46233">
    <property type="entry name" value="HYDROXYACYLGLUTATHIONE HYDROLASE GLOC"/>
    <property type="match status" value="1"/>
</dbReference>
<dbReference type="GO" id="GO:0008800">
    <property type="term" value="F:beta-lactamase activity"/>
    <property type="evidence" value="ECO:0007669"/>
    <property type="project" value="InterPro"/>
</dbReference>
<accession>A0A1Q2L5G7</accession>
<evidence type="ECO:0000259" key="5">
    <source>
        <dbReference type="SMART" id="SM00849"/>
    </source>
</evidence>
<evidence type="ECO:0000256" key="2">
    <source>
        <dbReference type="ARBA" id="ARBA00022723"/>
    </source>
</evidence>
<keyword evidence="4" id="KW-0862">Zinc</keyword>
<dbReference type="PANTHER" id="PTHR46233:SF3">
    <property type="entry name" value="HYDROXYACYLGLUTATHIONE HYDROLASE GLOC"/>
    <property type="match status" value="1"/>
</dbReference>
<dbReference type="InterPro" id="IPR001279">
    <property type="entry name" value="Metallo-B-lactamas"/>
</dbReference>
<organism evidence="6 7">
    <name type="scientific">Planococcus lenghuensis</name>
    <dbReference type="NCBI Taxonomy" id="2213202"/>
    <lineage>
        <taxon>Bacteria</taxon>
        <taxon>Bacillati</taxon>
        <taxon>Bacillota</taxon>
        <taxon>Bacilli</taxon>
        <taxon>Bacillales</taxon>
        <taxon>Caryophanaceae</taxon>
        <taxon>Planococcus</taxon>
    </lineage>
</organism>
<dbReference type="GO" id="GO:0017001">
    <property type="term" value="P:antibiotic catabolic process"/>
    <property type="evidence" value="ECO:0007669"/>
    <property type="project" value="InterPro"/>
</dbReference>
<proteinExistence type="predicted"/>
<dbReference type="CDD" id="cd06262">
    <property type="entry name" value="metallo-hydrolase-like_MBL-fold"/>
    <property type="match status" value="1"/>
</dbReference>
<dbReference type="Pfam" id="PF00753">
    <property type="entry name" value="Lactamase_B"/>
    <property type="match status" value="1"/>
</dbReference>
<dbReference type="InterPro" id="IPR036866">
    <property type="entry name" value="RibonucZ/Hydroxyglut_hydro"/>
</dbReference>
<dbReference type="GO" id="GO:0008270">
    <property type="term" value="F:zinc ion binding"/>
    <property type="evidence" value="ECO:0007669"/>
    <property type="project" value="InterPro"/>
</dbReference>
<evidence type="ECO:0000313" key="7">
    <source>
        <dbReference type="Proteomes" id="UP000188184"/>
    </source>
</evidence>
<keyword evidence="2" id="KW-0479">Metal-binding</keyword>
<dbReference type="Gene3D" id="3.60.15.10">
    <property type="entry name" value="Ribonuclease Z/Hydroxyacylglutathione hydrolase-like"/>
    <property type="match status" value="1"/>
</dbReference>
<sequence length="242" mass="27040">MQLTNNIYLVGSGEIGLSNPYDCHVYLVDGGDDAVLIDAGVGIESDTIKKNVERFISWDKVSRVLCTHSHADHSGGAKFFQKAGKEVWVSEQENFWMQEKQEEVELALRLAKNANAYPEDYEFKYFKPDSLIKENEEIKCGSIKIKPILVRGHSPGMFCYYIQNAESNVLFSGDAVFVNGDIGLLNAPGSGLKEYREDIGKLQGLNVDALFAGHRLFVLKNGQQHIQTAIDQLNKVFTPTTF</sequence>
<evidence type="ECO:0000256" key="3">
    <source>
        <dbReference type="ARBA" id="ARBA00022801"/>
    </source>
</evidence>
<dbReference type="OrthoDB" id="235784at2"/>
<dbReference type="PROSITE" id="PS00743">
    <property type="entry name" value="BETA_LACTAMASE_B_1"/>
    <property type="match status" value="1"/>
</dbReference>
<geneLocation type="plasmid" evidence="6 7">
    <name>unnamed2</name>
</geneLocation>
<reference evidence="6 7" key="1">
    <citation type="submission" date="2017-02" db="EMBL/GenBank/DDBJ databases">
        <title>The complete genomic sequence of a novel cold adapted crude oil-degrading bacterium Planococcus qaidamina Y42.</title>
        <authorList>
            <person name="Yang R."/>
        </authorList>
    </citation>
    <scope>NUCLEOTIDE SEQUENCE [LARGE SCALE GENOMIC DNA]</scope>
    <source>
        <strain evidence="6 7">Y42</strain>
        <plasmid evidence="6 7">unnamed2</plasmid>
    </source>
</reference>
<dbReference type="RefSeq" id="WP_077591452.1">
    <property type="nucleotide sequence ID" value="NZ_CP019642.1"/>
</dbReference>
<gene>
    <name evidence="6" type="ORF">B0X71_20795</name>
</gene>
<keyword evidence="7" id="KW-1185">Reference proteome</keyword>
<dbReference type="EMBL" id="CP019642">
    <property type="protein sequence ID" value="AQQ55614.1"/>
    <property type="molecule type" value="Genomic_DNA"/>
</dbReference>
<dbReference type="InterPro" id="IPR051453">
    <property type="entry name" value="MBL_Glyoxalase_II"/>
</dbReference>
<name>A0A1Q2L5G7_9BACL</name>
<dbReference type="InterPro" id="IPR001018">
    <property type="entry name" value="Beta-lactamase_class-B_CS"/>
</dbReference>
<comment type="cofactor">
    <cofactor evidence="1">
        <name>Zn(2+)</name>
        <dbReference type="ChEBI" id="CHEBI:29105"/>
    </cofactor>
</comment>